<sequence>MGFSVGDALHSPLQTMPSTSSIHEVAAPAIRHKLLFCSHVVRFKHELLQTYFKWLSPLSNPQIEGFISHWRYIFIRNKLRAYLFKEISNRHISASKSYIICHMSF</sequence>
<dbReference type="EMBL" id="JAGYWB010000019">
    <property type="protein sequence ID" value="KAI0487967.1"/>
    <property type="molecule type" value="Genomic_DNA"/>
</dbReference>
<reference evidence="1" key="1">
    <citation type="journal article" date="2022" name="Front. Genet.">
        <title>Chromosome-Scale Assembly of the Dendrobium nobile Genome Provides Insights Into the Molecular Mechanism of the Biosynthesis of the Medicinal Active Ingredient of Dendrobium.</title>
        <authorList>
            <person name="Xu Q."/>
            <person name="Niu S.-C."/>
            <person name="Li K.-L."/>
            <person name="Zheng P.-J."/>
            <person name="Zhang X.-J."/>
            <person name="Jia Y."/>
            <person name="Liu Y."/>
            <person name="Niu Y.-X."/>
            <person name="Yu L.-H."/>
            <person name="Chen D.-F."/>
            <person name="Zhang G.-Q."/>
        </authorList>
    </citation>
    <scope>NUCLEOTIDE SEQUENCE</scope>
    <source>
        <tissue evidence="1">Leaf</tissue>
    </source>
</reference>
<protein>
    <submittedName>
        <fullName evidence="1">Uncharacterized protein</fullName>
    </submittedName>
</protein>
<comment type="caution">
    <text evidence="1">The sequence shown here is derived from an EMBL/GenBank/DDBJ whole genome shotgun (WGS) entry which is preliminary data.</text>
</comment>
<dbReference type="Proteomes" id="UP000829196">
    <property type="component" value="Unassembled WGS sequence"/>
</dbReference>
<evidence type="ECO:0000313" key="1">
    <source>
        <dbReference type="EMBL" id="KAI0487967.1"/>
    </source>
</evidence>
<proteinExistence type="predicted"/>
<evidence type="ECO:0000313" key="2">
    <source>
        <dbReference type="Proteomes" id="UP000829196"/>
    </source>
</evidence>
<dbReference type="AlphaFoldDB" id="A0A8T3A1C6"/>
<keyword evidence="2" id="KW-1185">Reference proteome</keyword>
<organism evidence="1 2">
    <name type="scientific">Dendrobium nobile</name>
    <name type="common">Orchid</name>
    <dbReference type="NCBI Taxonomy" id="94219"/>
    <lineage>
        <taxon>Eukaryota</taxon>
        <taxon>Viridiplantae</taxon>
        <taxon>Streptophyta</taxon>
        <taxon>Embryophyta</taxon>
        <taxon>Tracheophyta</taxon>
        <taxon>Spermatophyta</taxon>
        <taxon>Magnoliopsida</taxon>
        <taxon>Liliopsida</taxon>
        <taxon>Asparagales</taxon>
        <taxon>Orchidaceae</taxon>
        <taxon>Epidendroideae</taxon>
        <taxon>Malaxideae</taxon>
        <taxon>Dendrobiinae</taxon>
        <taxon>Dendrobium</taxon>
    </lineage>
</organism>
<dbReference type="OrthoDB" id="10475095at2759"/>
<accession>A0A8T3A1C6</accession>
<gene>
    <name evidence="1" type="ORF">KFK09_027790</name>
</gene>
<name>A0A8T3A1C6_DENNO</name>